<comment type="caution">
    <text evidence="1">The sequence shown here is derived from an EMBL/GenBank/DDBJ whole genome shotgun (WGS) entry which is preliminary data.</text>
</comment>
<dbReference type="OrthoDB" id="9123936at2"/>
<evidence type="ECO:0000313" key="1">
    <source>
        <dbReference type="EMBL" id="SAL78270.1"/>
    </source>
</evidence>
<dbReference type="Proteomes" id="UP000054925">
    <property type="component" value="Unassembled WGS sequence"/>
</dbReference>
<organism evidence="1 2">
    <name type="scientific">Caballeronia terrestris</name>
    <dbReference type="NCBI Taxonomy" id="1226301"/>
    <lineage>
        <taxon>Bacteria</taxon>
        <taxon>Pseudomonadati</taxon>
        <taxon>Pseudomonadota</taxon>
        <taxon>Betaproteobacteria</taxon>
        <taxon>Burkholderiales</taxon>
        <taxon>Burkholderiaceae</taxon>
        <taxon>Caballeronia</taxon>
    </lineage>
</organism>
<accession>A0A158KCJ7</accession>
<keyword evidence="2" id="KW-1185">Reference proteome</keyword>
<sequence length="413" mass="46041">MLIAQLPVAGEENCRLLASSPVGLNEDRAAFEEYACDRSNLPWVIFRAAHRANHVEALPARSRALLAALARTVDAHRPYAAIFARRELLTGRALQSMRTFYRSLDDLEAEGFIVRPPQKRHGNAGLFGRAYLHLTDKAAALLGLVDEDRTQSSPQVTDASRDAAQTGESFSLAMPCATVADGAIYKDLYPNIQKRQPARLPEDLQRLLNLGFHEFLIFKLMREAKQNLKRLSDVVEATWEHLKHAKCPINYLRALLRSSVDFAHQLRAKHAARVEADKLRNRAAEVDAILKQHAGETFFDRSTDRRFVLCADAAEITVQHHAELSPRVRVANWAQDFVTAIDEGRIVRATPERASAFAAKLGQRISPVNLEHASMHARQKPVRTSAIDQRLNEMKRLLRKSCAGVIATGSASG</sequence>
<dbReference type="EMBL" id="FCOL02000044">
    <property type="protein sequence ID" value="SAL78270.1"/>
    <property type="molecule type" value="Genomic_DNA"/>
</dbReference>
<gene>
    <name evidence="1" type="ORF">AWB67_05235</name>
</gene>
<evidence type="ECO:0008006" key="3">
    <source>
        <dbReference type="Google" id="ProtNLM"/>
    </source>
</evidence>
<dbReference type="RefSeq" id="WP_125477671.1">
    <property type="nucleotide sequence ID" value="NZ_FCOL02000044.1"/>
</dbReference>
<reference evidence="1" key="1">
    <citation type="submission" date="2016-01" db="EMBL/GenBank/DDBJ databases">
        <authorList>
            <person name="Peeters C."/>
        </authorList>
    </citation>
    <scope>NUCLEOTIDE SEQUENCE [LARGE SCALE GENOMIC DNA]</scope>
    <source>
        <strain evidence="1">LMG 22937</strain>
    </source>
</reference>
<name>A0A158KCJ7_9BURK</name>
<proteinExistence type="predicted"/>
<dbReference type="AlphaFoldDB" id="A0A158KCJ7"/>
<protein>
    <recommendedName>
        <fullName evidence="3">Replication protein O</fullName>
    </recommendedName>
</protein>
<evidence type="ECO:0000313" key="2">
    <source>
        <dbReference type="Proteomes" id="UP000054925"/>
    </source>
</evidence>